<dbReference type="EMBL" id="CM017690">
    <property type="protein sequence ID" value="TYH25579.1"/>
    <property type="molecule type" value="Genomic_DNA"/>
</dbReference>
<reference evidence="2 3" key="1">
    <citation type="submission" date="2019-06" db="EMBL/GenBank/DDBJ databases">
        <title>WGS assembly of Gossypium darwinii.</title>
        <authorList>
            <person name="Chen Z.J."/>
            <person name="Sreedasyam A."/>
            <person name="Ando A."/>
            <person name="Song Q."/>
            <person name="De L."/>
            <person name="Hulse-Kemp A."/>
            <person name="Ding M."/>
            <person name="Ye W."/>
            <person name="Kirkbride R."/>
            <person name="Jenkins J."/>
            <person name="Plott C."/>
            <person name="Lovell J."/>
            <person name="Lin Y.-M."/>
            <person name="Vaughn R."/>
            <person name="Liu B."/>
            <person name="Li W."/>
            <person name="Simpson S."/>
            <person name="Scheffler B."/>
            <person name="Saski C."/>
            <person name="Grover C."/>
            <person name="Hu G."/>
            <person name="Conover J."/>
            <person name="Carlson J."/>
            <person name="Shu S."/>
            <person name="Boston L."/>
            <person name="Williams M."/>
            <person name="Peterson D."/>
            <person name="Mcgee K."/>
            <person name="Jones D."/>
            <person name="Wendel J."/>
            <person name="Stelly D."/>
            <person name="Grimwood J."/>
            <person name="Schmutz J."/>
        </authorList>
    </citation>
    <scope>NUCLEOTIDE SEQUENCE [LARGE SCALE GENOMIC DNA]</scope>
    <source>
        <strain evidence="2">1808015.09</strain>
    </source>
</reference>
<keyword evidence="1" id="KW-1133">Transmembrane helix</keyword>
<proteinExistence type="predicted"/>
<accession>A0A5D2H7S2</accession>
<keyword evidence="1" id="KW-0472">Membrane</keyword>
<keyword evidence="1" id="KW-0812">Transmembrane</keyword>
<name>A0A5D2H7S2_GOSDA</name>
<dbReference type="AlphaFoldDB" id="A0A5D2H7S2"/>
<feature type="transmembrane region" description="Helical" evidence="1">
    <location>
        <begin position="47"/>
        <end position="67"/>
    </location>
</feature>
<sequence length="76" mass="9024">MAYSQRYGVRGVCTGAVCWRTEAWAWLYGGCTEAWRLLRLLRRKQKLLGFLAMLLFWAMGYWVRLFWVGLSNWAEV</sequence>
<organism evidence="2 3">
    <name type="scientific">Gossypium darwinii</name>
    <name type="common">Darwin's cotton</name>
    <name type="synonym">Gossypium barbadense var. darwinii</name>
    <dbReference type="NCBI Taxonomy" id="34276"/>
    <lineage>
        <taxon>Eukaryota</taxon>
        <taxon>Viridiplantae</taxon>
        <taxon>Streptophyta</taxon>
        <taxon>Embryophyta</taxon>
        <taxon>Tracheophyta</taxon>
        <taxon>Spermatophyta</taxon>
        <taxon>Magnoliopsida</taxon>
        <taxon>eudicotyledons</taxon>
        <taxon>Gunneridae</taxon>
        <taxon>Pentapetalae</taxon>
        <taxon>rosids</taxon>
        <taxon>malvids</taxon>
        <taxon>Malvales</taxon>
        <taxon>Malvaceae</taxon>
        <taxon>Malvoideae</taxon>
        <taxon>Gossypium</taxon>
    </lineage>
</organism>
<gene>
    <name evidence="2" type="ORF">ES288_A03G180400v1</name>
</gene>
<protein>
    <submittedName>
        <fullName evidence="2">Uncharacterized protein</fullName>
    </submittedName>
</protein>
<evidence type="ECO:0000313" key="2">
    <source>
        <dbReference type="EMBL" id="TYH25579.1"/>
    </source>
</evidence>
<evidence type="ECO:0000313" key="3">
    <source>
        <dbReference type="Proteomes" id="UP000323506"/>
    </source>
</evidence>
<keyword evidence="3" id="KW-1185">Reference proteome</keyword>
<dbReference type="Proteomes" id="UP000323506">
    <property type="component" value="Chromosome A03"/>
</dbReference>
<evidence type="ECO:0000256" key="1">
    <source>
        <dbReference type="SAM" id="Phobius"/>
    </source>
</evidence>